<evidence type="ECO:0000313" key="1">
    <source>
        <dbReference type="EMBL" id="KRO18323.1"/>
    </source>
</evidence>
<gene>
    <name evidence="1" type="ORF">IV56_GL001455</name>
</gene>
<dbReference type="Proteomes" id="UP000050969">
    <property type="component" value="Unassembled WGS sequence"/>
</dbReference>
<dbReference type="EMBL" id="JQCE01000005">
    <property type="protein sequence ID" value="KRO18323.1"/>
    <property type="molecule type" value="Genomic_DNA"/>
</dbReference>
<name>A0A0R2N3K9_9LACO</name>
<dbReference type="STRING" id="1293598.IV56_GL001455"/>
<evidence type="ECO:0000313" key="2">
    <source>
        <dbReference type="Proteomes" id="UP000050969"/>
    </source>
</evidence>
<proteinExistence type="predicted"/>
<dbReference type="AlphaFoldDB" id="A0A0R2N3K9"/>
<organism evidence="1 2">
    <name type="scientific">Lacticaseibacillus saniviri JCM 17471 = DSM 24301</name>
    <dbReference type="NCBI Taxonomy" id="1293598"/>
    <lineage>
        <taxon>Bacteria</taxon>
        <taxon>Bacillati</taxon>
        <taxon>Bacillota</taxon>
        <taxon>Bacilli</taxon>
        <taxon>Lactobacillales</taxon>
        <taxon>Lactobacillaceae</taxon>
        <taxon>Lacticaseibacillus</taxon>
    </lineage>
</organism>
<protein>
    <submittedName>
        <fullName evidence="1">TPR repeat-containing protein</fullName>
    </submittedName>
</protein>
<dbReference type="RefSeq" id="WP_056992152.1">
    <property type="nucleotide sequence ID" value="NZ_JQCE01000005.1"/>
</dbReference>
<keyword evidence="2" id="KW-1185">Reference proteome</keyword>
<accession>A0A0R2N3K9</accession>
<comment type="caution">
    <text evidence="1">The sequence shown here is derived from an EMBL/GenBank/DDBJ whole genome shotgun (WGS) entry which is preliminary data.</text>
</comment>
<reference evidence="1 2" key="1">
    <citation type="journal article" date="2015" name="Genome Announc.">
        <title>Expanding the biotechnology potential of lactobacilli through comparative genomics of 213 strains and associated genera.</title>
        <authorList>
            <person name="Sun Z."/>
            <person name="Harris H.M."/>
            <person name="McCann A."/>
            <person name="Guo C."/>
            <person name="Argimon S."/>
            <person name="Zhang W."/>
            <person name="Yang X."/>
            <person name="Jeffery I.B."/>
            <person name="Cooney J.C."/>
            <person name="Kagawa T.F."/>
            <person name="Liu W."/>
            <person name="Song Y."/>
            <person name="Salvetti E."/>
            <person name="Wrobel A."/>
            <person name="Rasinkangas P."/>
            <person name="Parkhill J."/>
            <person name="Rea M.C."/>
            <person name="O'Sullivan O."/>
            <person name="Ritari J."/>
            <person name="Douillard F.P."/>
            <person name="Paul Ross R."/>
            <person name="Yang R."/>
            <person name="Briner A.E."/>
            <person name="Felis G.E."/>
            <person name="de Vos W.M."/>
            <person name="Barrangou R."/>
            <person name="Klaenhammer T.R."/>
            <person name="Caufield P.W."/>
            <person name="Cui Y."/>
            <person name="Zhang H."/>
            <person name="O'Toole P.W."/>
        </authorList>
    </citation>
    <scope>NUCLEOTIDE SEQUENCE [LARGE SCALE GENOMIC DNA]</scope>
    <source>
        <strain evidence="1 2">DSM 24301</strain>
    </source>
</reference>
<dbReference type="PATRIC" id="fig|1293598.4.peg.1520"/>
<sequence length="298" mass="33193">MGKVIPLPDQVKRHIQVGQQALAAKDYASAVAHLEKAYTTDQTFDTAVLLVRALNGMQMASEALPVISHFMHQFMATPEHQQELLTTLLAVPDYSSAWALSHHLDDADQAAFRQRIAEAEDHDMSSNKADIEALRKQVQHMGGRAFHEQEQLVSELGRLPKPVLRSALPPLLVDDDVHPAIRVSVLETLTAIDVDQALPMTTYLGEQQVVPATLPGVMNDPTIVNLLQTAQTQYPDQDAEIEMLRLSLGFLYPIVDQVIPDPEEFLNRYFGDREQASAKQKALLDWLTQQISALMDFA</sequence>